<evidence type="ECO:0000313" key="3">
    <source>
        <dbReference type="Proteomes" id="UP000319852"/>
    </source>
</evidence>
<keyword evidence="1" id="KW-0472">Membrane</keyword>
<protein>
    <submittedName>
        <fullName evidence="2">Uncharacterized protein</fullName>
    </submittedName>
</protein>
<dbReference type="EMBL" id="CP036263">
    <property type="protein sequence ID" value="QDT01412.1"/>
    <property type="molecule type" value="Genomic_DNA"/>
</dbReference>
<name>A0A517N2Q3_9BACT</name>
<sequence>MGDEINDNAHSQFWLNLSRLLKYHRWAVLAIGLKLGTFLFPISIFLYVLAFDNSFGEFKGPSAAWLFIGLLLWAIEAFSIVACLMLMKELTNWPLAITCTAVASVVSLKTGYPVALLLLLVLHVFAMRYFRKVGLDVGLLGANLE</sequence>
<keyword evidence="1" id="KW-1133">Transmembrane helix</keyword>
<dbReference type="Proteomes" id="UP000319852">
    <property type="component" value="Chromosome"/>
</dbReference>
<feature type="transmembrane region" description="Helical" evidence="1">
    <location>
        <begin position="93"/>
        <end position="122"/>
    </location>
</feature>
<evidence type="ECO:0000313" key="2">
    <source>
        <dbReference type="EMBL" id="QDT01412.1"/>
    </source>
</evidence>
<feature type="transmembrane region" description="Helical" evidence="1">
    <location>
        <begin position="26"/>
        <end position="51"/>
    </location>
</feature>
<dbReference type="AlphaFoldDB" id="A0A517N2Q3"/>
<keyword evidence="1" id="KW-0812">Transmembrane</keyword>
<feature type="transmembrane region" description="Helical" evidence="1">
    <location>
        <begin position="63"/>
        <end position="87"/>
    </location>
</feature>
<reference evidence="2 3" key="1">
    <citation type="submission" date="2019-02" db="EMBL/GenBank/DDBJ databases">
        <title>Deep-cultivation of Planctomycetes and their phenomic and genomic characterization uncovers novel biology.</title>
        <authorList>
            <person name="Wiegand S."/>
            <person name="Jogler M."/>
            <person name="Boedeker C."/>
            <person name="Pinto D."/>
            <person name="Vollmers J."/>
            <person name="Rivas-Marin E."/>
            <person name="Kohn T."/>
            <person name="Peeters S.H."/>
            <person name="Heuer A."/>
            <person name="Rast P."/>
            <person name="Oberbeckmann S."/>
            <person name="Bunk B."/>
            <person name="Jeske O."/>
            <person name="Meyerdierks A."/>
            <person name="Storesund J.E."/>
            <person name="Kallscheuer N."/>
            <person name="Luecker S."/>
            <person name="Lage O.M."/>
            <person name="Pohl T."/>
            <person name="Merkel B.J."/>
            <person name="Hornburger P."/>
            <person name="Mueller R.-W."/>
            <person name="Bruemmer F."/>
            <person name="Labrenz M."/>
            <person name="Spormann A.M."/>
            <person name="Op den Camp H."/>
            <person name="Overmann J."/>
            <person name="Amann R."/>
            <person name="Jetten M.S.M."/>
            <person name="Mascher T."/>
            <person name="Medema M.H."/>
            <person name="Devos D.P."/>
            <person name="Kaster A.-K."/>
            <person name="Ovreas L."/>
            <person name="Rohde M."/>
            <person name="Galperin M.Y."/>
            <person name="Jogler C."/>
        </authorList>
    </citation>
    <scope>NUCLEOTIDE SEQUENCE [LARGE SCALE GENOMIC DNA]</scope>
    <source>
        <strain evidence="2 3">HG15A2</strain>
    </source>
</reference>
<proteinExistence type="predicted"/>
<organism evidence="2 3">
    <name type="scientific">Adhaeretor mobilis</name>
    <dbReference type="NCBI Taxonomy" id="1930276"/>
    <lineage>
        <taxon>Bacteria</taxon>
        <taxon>Pseudomonadati</taxon>
        <taxon>Planctomycetota</taxon>
        <taxon>Planctomycetia</taxon>
        <taxon>Pirellulales</taxon>
        <taxon>Lacipirellulaceae</taxon>
        <taxon>Adhaeretor</taxon>
    </lineage>
</organism>
<keyword evidence="3" id="KW-1185">Reference proteome</keyword>
<evidence type="ECO:0000256" key="1">
    <source>
        <dbReference type="SAM" id="Phobius"/>
    </source>
</evidence>
<dbReference type="KEGG" id="amob:HG15A2_47540"/>
<gene>
    <name evidence="2" type="ORF">HG15A2_47540</name>
</gene>
<accession>A0A517N2Q3</accession>
<dbReference type="RefSeq" id="WP_145063587.1">
    <property type="nucleotide sequence ID" value="NZ_CP036263.1"/>
</dbReference>